<evidence type="ECO:0000256" key="4">
    <source>
        <dbReference type="ARBA" id="ARBA00023295"/>
    </source>
</evidence>
<evidence type="ECO:0000256" key="2">
    <source>
        <dbReference type="ARBA" id="ARBA00012755"/>
    </source>
</evidence>
<proteinExistence type="predicted"/>
<dbReference type="SUPFAM" id="SSF51445">
    <property type="entry name" value="(Trans)glycosidases"/>
    <property type="match status" value="1"/>
</dbReference>
<dbReference type="Gene3D" id="2.70.98.60">
    <property type="entry name" value="alpha-galactosidase from lactobacil brevis"/>
    <property type="match status" value="1"/>
</dbReference>
<dbReference type="InterPro" id="IPR000111">
    <property type="entry name" value="Glyco_hydro_27/36_CS"/>
</dbReference>
<evidence type="ECO:0000256" key="1">
    <source>
        <dbReference type="ARBA" id="ARBA00001255"/>
    </source>
</evidence>
<dbReference type="InterPro" id="IPR013780">
    <property type="entry name" value="Glyco_hydro_b"/>
</dbReference>
<dbReference type="AlphaFoldDB" id="A0A6J6FRG9"/>
<comment type="catalytic activity">
    <reaction evidence="1">
        <text>Hydrolysis of terminal, non-reducing alpha-D-galactose residues in alpha-D-galactosides, including galactose oligosaccharides, galactomannans and galactolipids.</text>
        <dbReference type="EC" id="3.2.1.22"/>
    </reaction>
</comment>
<dbReference type="Pfam" id="PF16874">
    <property type="entry name" value="Glyco_hydro_36C"/>
    <property type="match status" value="1"/>
</dbReference>
<dbReference type="InterPro" id="IPR038417">
    <property type="entry name" value="Alpga-gal_N_sf"/>
</dbReference>
<dbReference type="GO" id="GO:0016052">
    <property type="term" value="P:carbohydrate catabolic process"/>
    <property type="evidence" value="ECO:0007669"/>
    <property type="project" value="InterPro"/>
</dbReference>
<protein>
    <recommendedName>
        <fullName evidence="2">alpha-galactosidase</fullName>
        <ecNumber evidence="2">3.2.1.22</ecNumber>
    </recommendedName>
</protein>
<dbReference type="Gene3D" id="2.60.40.1180">
    <property type="entry name" value="Golgi alpha-mannosidase II"/>
    <property type="match status" value="1"/>
</dbReference>
<dbReference type="FunFam" id="3.20.20.70:FF:000118">
    <property type="entry name" value="Alpha-galactosidase"/>
    <property type="match status" value="1"/>
</dbReference>
<sequence>MVVDVSAGIPVILHWGAPLNEVPPRWQGGIRTYGTMDVVAPISMVPMHGDGFPGRPGLQVHRRGGRHWSPRYRAADHELTRADGAVVLVSRAVDDVSESEIVCRLRMSDDGVLTASADFRNHSDAPVMLNAFTVTLPVASQATDLAVFSGRWTRELQLQRFRWPHGAWTGENRIGRTSHEHPPYLFAMESTAGEWCGEVWGVHAAWSGNHSMFAELMPDGRRYVQSGELFHPGEMCVYAGETLSAVDVIGVYSGAGLNGASRSFHREARRRLPANARRVRPVHLNTWEAVYFAHDEERLRRLADVAATVGVERFVLDDGWFGGRRNDRTGLGDWTVSPEVYPNGLGPLVAHVRELGMEFGIWVEPEMANPDSDLLRAHPEWAATTDGYEPVMGRRQHVVDLTNPAAFDHVLAALDALLGGHDISYVKWDMNRWHVQASGVDGTASTHAQTKALYAMLDELRRRHPGVEFESCASGGGRIDHEILRRAERVWTSDSNDAIERQLIQRGASMIIPAEVMGSHVGPSRSHTTGRRLSMALRGVTAMFGHMGIEADVTAMSEDELADLAHVVSVHKRFRSLVHSGDAVRFETFDLTGGVALSHGVIATDASEAVVAYVQLATAQAPVPPAWRIAGLDPRREYTVDMVPLTRAAVPVPGTAVDQPAWLTDSLAGRAQRFSGAFLRDVGLVPPVMWPESAVLVHLSGS</sequence>
<dbReference type="CDD" id="cd14791">
    <property type="entry name" value="GH36"/>
    <property type="match status" value="1"/>
</dbReference>
<dbReference type="PANTHER" id="PTHR43053">
    <property type="entry name" value="GLYCOSIDASE FAMILY 31"/>
    <property type="match status" value="1"/>
</dbReference>
<evidence type="ECO:0000259" key="5">
    <source>
        <dbReference type="Pfam" id="PF16874"/>
    </source>
</evidence>
<evidence type="ECO:0000313" key="7">
    <source>
        <dbReference type="EMBL" id="CAB4591377.1"/>
    </source>
</evidence>
<dbReference type="InterPro" id="IPR050985">
    <property type="entry name" value="Alpha-glycosidase_related"/>
</dbReference>
<feature type="domain" description="Glycosyl hydrolase family 36 N-terminal" evidence="6">
    <location>
        <begin position="9"/>
        <end position="233"/>
    </location>
</feature>
<evidence type="ECO:0000259" key="6">
    <source>
        <dbReference type="Pfam" id="PF16875"/>
    </source>
</evidence>
<dbReference type="PRINTS" id="PR00743">
    <property type="entry name" value="GLHYDRLASE36"/>
</dbReference>
<dbReference type="InterPro" id="IPR031704">
    <property type="entry name" value="Glyco_hydro_36_N"/>
</dbReference>
<dbReference type="InterPro" id="IPR013785">
    <property type="entry name" value="Aldolase_TIM"/>
</dbReference>
<dbReference type="Gene3D" id="3.20.20.70">
    <property type="entry name" value="Aldolase class I"/>
    <property type="match status" value="1"/>
</dbReference>
<dbReference type="InterPro" id="IPR031705">
    <property type="entry name" value="Glyco_hydro_36_C"/>
</dbReference>
<gene>
    <name evidence="7" type="ORF">UFOPK1722_01659</name>
</gene>
<keyword evidence="3" id="KW-0378">Hydrolase</keyword>
<accession>A0A6J6FRG9</accession>
<dbReference type="EC" id="3.2.1.22" evidence="2"/>
<dbReference type="InterPro" id="IPR002252">
    <property type="entry name" value="Glyco_hydro_36"/>
</dbReference>
<reference evidence="7" key="1">
    <citation type="submission" date="2020-05" db="EMBL/GenBank/DDBJ databases">
        <authorList>
            <person name="Chiriac C."/>
            <person name="Salcher M."/>
            <person name="Ghai R."/>
            <person name="Kavagutti S V."/>
        </authorList>
    </citation>
    <scope>NUCLEOTIDE SEQUENCE</scope>
</reference>
<organism evidence="7">
    <name type="scientific">freshwater metagenome</name>
    <dbReference type="NCBI Taxonomy" id="449393"/>
    <lineage>
        <taxon>unclassified sequences</taxon>
        <taxon>metagenomes</taxon>
        <taxon>ecological metagenomes</taxon>
    </lineage>
</organism>
<dbReference type="EMBL" id="CAEZTS010000183">
    <property type="protein sequence ID" value="CAB4591377.1"/>
    <property type="molecule type" value="Genomic_DNA"/>
</dbReference>
<dbReference type="Pfam" id="PF02065">
    <property type="entry name" value="Melibiase"/>
    <property type="match status" value="1"/>
</dbReference>
<keyword evidence="4" id="KW-0326">Glycosidase</keyword>
<dbReference type="PANTHER" id="PTHR43053:SF3">
    <property type="entry name" value="ALPHA-GALACTOSIDASE C-RELATED"/>
    <property type="match status" value="1"/>
</dbReference>
<dbReference type="InterPro" id="IPR017853">
    <property type="entry name" value="GH"/>
</dbReference>
<name>A0A6J6FRG9_9ZZZZ</name>
<dbReference type="GO" id="GO:0004557">
    <property type="term" value="F:alpha-galactosidase activity"/>
    <property type="evidence" value="ECO:0007669"/>
    <property type="project" value="UniProtKB-EC"/>
</dbReference>
<feature type="domain" description="Glycosyl hydrolase family 36 C-terminal" evidence="5">
    <location>
        <begin position="601"/>
        <end position="699"/>
    </location>
</feature>
<evidence type="ECO:0000256" key="3">
    <source>
        <dbReference type="ARBA" id="ARBA00022801"/>
    </source>
</evidence>
<dbReference type="Pfam" id="PF16875">
    <property type="entry name" value="Glyco_hydro_36N"/>
    <property type="match status" value="1"/>
</dbReference>
<dbReference type="PROSITE" id="PS00512">
    <property type="entry name" value="ALPHA_GALACTOSIDASE"/>
    <property type="match status" value="1"/>
</dbReference>